<feature type="compositionally biased region" description="Basic and acidic residues" evidence="8">
    <location>
        <begin position="1198"/>
        <end position="1217"/>
    </location>
</feature>
<feature type="compositionally biased region" description="Polar residues" evidence="8">
    <location>
        <begin position="98"/>
        <end position="114"/>
    </location>
</feature>
<feature type="compositionally biased region" description="Low complexity" evidence="8">
    <location>
        <begin position="1059"/>
        <end position="1068"/>
    </location>
</feature>
<evidence type="ECO:0000256" key="4">
    <source>
        <dbReference type="ARBA" id="ARBA00012388"/>
    </source>
</evidence>
<feature type="domain" description="PAP-associated" evidence="9">
    <location>
        <begin position="507"/>
        <end position="563"/>
    </location>
</feature>
<feature type="compositionally biased region" description="Low complexity" evidence="8">
    <location>
        <begin position="178"/>
        <end position="193"/>
    </location>
</feature>
<dbReference type="InParanoid" id="A0A136J9F9"/>
<dbReference type="GO" id="GO:0010605">
    <property type="term" value="P:negative regulation of macromolecule metabolic process"/>
    <property type="evidence" value="ECO:0007669"/>
    <property type="project" value="UniProtKB-ARBA"/>
</dbReference>
<feature type="compositionally biased region" description="Basic and acidic residues" evidence="8">
    <location>
        <begin position="1259"/>
        <end position="1286"/>
    </location>
</feature>
<dbReference type="Proteomes" id="UP000070501">
    <property type="component" value="Unassembled WGS sequence"/>
</dbReference>
<feature type="compositionally biased region" description="Polar residues" evidence="8">
    <location>
        <begin position="820"/>
        <end position="843"/>
    </location>
</feature>
<evidence type="ECO:0000256" key="5">
    <source>
        <dbReference type="ARBA" id="ARBA00022679"/>
    </source>
</evidence>
<evidence type="ECO:0000256" key="3">
    <source>
        <dbReference type="ARBA" id="ARBA00008593"/>
    </source>
</evidence>
<feature type="region of interest" description="Disordered" evidence="8">
    <location>
        <begin position="609"/>
        <end position="676"/>
    </location>
</feature>
<dbReference type="SUPFAM" id="SSF81631">
    <property type="entry name" value="PAP/OAS1 substrate-binding domain"/>
    <property type="match status" value="1"/>
</dbReference>
<accession>A0A136J9F9</accession>
<feature type="compositionally biased region" description="Low complexity" evidence="8">
    <location>
        <begin position="657"/>
        <end position="674"/>
    </location>
</feature>
<keyword evidence="7" id="KW-0460">Magnesium</keyword>
<dbReference type="Pfam" id="PF22600">
    <property type="entry name" value="MTPAP-like_central"/>
    <property type="match status" value="1"/>
</dbReference>
<feature type="compositionally biased region" description="Polar residues" evidence="8">
    <location>
        <begin position="1027"/>
        <end position="1037"/>
    </location>
</feature>
<dbReference type="EMBL" id="KQ964247">
    <property type="protein sequence ID" value="KXJ93785.1"/>
    <property type="molecule type" value="Genomic_DNA"/>
</dbReference>
<sequence length="1286" mass="140192">MDSRPVTVESKHTYPPPSFTRSTSSPAVPKLSSTTHSVSSPSLDPAPGAQYYSHVGLWPVLLPQQSSLFQAQLLQYNKLIAPGRGGGLQTPPLPPLLSAQTAHAGTRSRSSSKASKQEQRTRQGSQSCHGNRGTPATPGKGERALVANKDNTQTTPKMVPPKKTELAQPLPPRPFKQSISPSAIAPHSSSVPSTPRQRARNFSFESREQSPSANHNHSPRSVYSEANGTVPSLRPLPPPRPVPCKYETGLKFSRRRIPYNIGDAPLEKVDLKNVKAKLTHDEQEKLSTDMRDLYNQLQPTPAVEQKRHKLIGKLEKLFNDTWPGHDIRVHLFGSSGNLLCSDDSDVDICIVTRWKELESVCKIADLLAKNGMEKVVCVNSAKVPIVKIWDPELQLACDMNVNNTLALENTRMIRTYVEIDDRIRPLAMIVKHWTRRRIINDAAFGGTLSSYTWICMIIAFLQLRQPPVVPALHQRQHQMLPKKDGEMAAFADDLNQLRGFGDKNKSTLGDLLFQFFRFYAHEFDYANNVLSIRLGKTVSKREKNWHLGMLNNRLCVEEPFNNERNLGNTVDDTAFRGLHLELRRAFDLVAQGKLEECCEQFEYPKEEEKIFQKPVSTSRPVLLRSASQQQTNRQGRGGSRTNGRQQPQYRNGGGAHNGSNNSSNNNANRRASSGVAYDGNTNAMFLAAGYPMPMGMPDPSMYMQPSPEVLAHTLSQLQLQENNLRFLQYTQSQAFAQQQAMAHAQRMQSSSTGQASSGRSRTNSFDTPMTAPIRTDMRPDMYYYPLHFQAAQAFYAQHGYAYPPSPTPIQSSDLRRASHRSSAANDAATSPGGSTLRSQSQPASRPVNGISAAQSLQVPLHGSPGMSNNSSNLLNGLSIPTLHSDESQDAASFVSPSSPSPEERTGNANQKGSLEPGPLLAGTSRTFAGLGDEASRGSPVGRRRPSADQFPQVVLDRINRSSRSPSPLDPSRSQSVSRGPVQSAAALSGQNPGQSQSPAKRDPAPLVVNGSLSMPSSNVVARGPSAGTISPTESAATYDNPLHIVQRSDTSGSIVHTPSSQSSMSGYSPTPDRPIVVNGTTPTMSYNPNQSTYSPYDAVANINNTNTVQWIQGTYGNAHPGMVNNNFTPWPQFPPRGPPNPLIAHLDLATRDNPQAGELQHLSPVYEMNSPSPTLARMAEVSSAQAMARPPGAGPGRSDSKPDPSKGKQKATVERSDVPQAAHPRVNGLARENGHARGAKSENDSNGSGWQKISKGKKKAADGKGRAEPHSQREELPKDESERKGG</sequence>
<feature type="compositionally biased region" description="Low complexity" evidence="8">
    <location>
        <begin position="740"/>
        <end position="762"/>
    </location>
</feature>
<name>A0A136J9F9_9PEZI</name>
<protein>
    <recommendedName>
        <fullName evidence="4">polynucleotide adenylyltransferase</fullName>
        <ecNumber evidence="4">2.7.7.19</ecNumber>
    </recommendedName>
</protein>
<dbReference type="PANTHER" id="PTHR12271:SF113">
    <property type="entry name" value="POLY(A) RNA POLYMERASE CID11"/>
    <property type="match status" value="1"/>
</dbReference>
<evidence type="ECO:0000259" key="9">
    <source>
        <dbReference type="Pfam" id="PF03828"/>
    </source>
</evidence>
<feature type="region of interest" description="Disordered" evidence="8">
    <location>
        <begin position="85"/>
        <end position="242"/>
    </location>
</feature>
<feature type="compositionally biased region" description="Low complexity" evidence="8">
    <location>
        <begin position="961"/>
        <end position="975"/>
    </location>
</feature>
<feature type="compositionally biased region" description="Polar residues" evidence="8">
    <location>
        <begin position="1010"/>
        <end position="1019"/>
    </location>
</feature>
<comment type="similarity">
    <text evidence="3">Belongs to the DNA polymerase type-B-like family.</text>
</comment>
<feature type="compositionally biased region" description="Low complexity" evidence="8">
    <location>
        <begin position="862"/>
        <end position="878"/>
    </location>
</feature>
<feature type="compositionally biased region" description="Polar residues" evidence="8">
    <location>
        <begin position="988"/>
        <end position="998"/>
    </location>
</feature>
<gene>
    <name evidence="11" type="ORF">Micbo1qcDRAFT_39115</name>
</gene>
<dbReference type="Pfam" id="PF03828">
    <property type="entry name" value="PAP_assoc"/>
    <property type="match status" value="1"/>
</dbReference>
<feature type="region of interest" description="Disordered" evidence="8">
    <location>
        <begin position="1050"/>
        <end position="1072"/>
    </location>
</feature>
<feature type="region of interest" description="Disordered" evidence="8">
    <location>
        <begin position="1165"/>
        <end position="1286"/>
    </location>
</feature>
<dbReference type="InterPro" id="IPR002058">
    <property type="entry name" value="PAP_assoc"/>
</dbReference>
<keyword evidence="12" id="KW-1185">Reference proteome</keyword>
<evidence type="ECO:0000313" key="12">
    <source>
        <dbReference type="Proteomes" id="UP000070501"/>
    </source>
</evidence>
<feature type="region of interest" description="Disordered" evidence="8">
    <location>
        <begin position="1"/>
        <end position="43"/>
    </location>
</feature>
<comment type="cofactor">
    <cofactor evidence="2">
        <name>Mg(2+)</name>
        <dbReference type="ChEBI" id="CHEBI:18420"/>
    </cofactor>
</comment>
<organism evidence="11 12">
    <name type="scientific">Microdochium bolleyi</name>
    <dbReference type="NCBI Taxonomy" id="196109"/>
    <lineage>
        <taxon>Eukaryota</taxon>
        <taxon>Fungi</taxon>
        <taxon>Dikarya</taxon>
        <taxon>Ascomycota</taxon>
        <taxon>Pezizomycotina</taxon>
        <taxon>Sordariomycetes</taxon>
        <taxon>Xylariomycetidae</taxon>
        <taxon>Xylariales</taxon>
        <taxon>Microdochiaceae</taxon>
        <taxon>Microdochium</taxon>
    </lineage>
</organism>
<keyword evidence="6" id="KW-0479">Metal-binding</keyword>
<dbReference type="OrthoDB" id="2274644at2759"/>
<dbReference type="GO" id="GO:1990817">
    <property type="term" value="F:poly(A) RNA polymerase activity"/>
    <property type="evidence" value="ECO:0007669"/>
    <property type="project" value="UniProtKB-EC"/>
</dbReference>
<dbReference type="SUPFAM" id="SSF81301">
    <property type="entry name" value="Nucleotidyltransferase"/>
    <property type="match status" value="1"/>
</dbReference>
<dbReference type="InterPro" id="IPR054708">
    <property type="entry name" value="MTPAP-like_central"/>
</dbReference>
<feature type="compositionally biased region" description="Low complexity" evidence="8">
    <location>
        <begin position="19"/>
        <end position="42"/>
    </location>
</feature>
<dbReference type="CDD" id="cd05402">
    <property type="entry name" value="NT_PAP_TUTase"/>
    <property type="match status" value="1"/>
</dbReference>
<dbReference type="Gene3D" id="3.30.460.10">
    <property type="entry name" value="Beta Polymerase, domain 2"/>
    <property type="match status" value="1"/>
</dbReference>
<evidence type="ECO:0000256" key="6">
    <source>
        <dbReference type="ARBA" id="ARBA00022723"/>
    </source>
</evidence>
<comment type="cofactor">
    <cofactor evidence="1">
        <name>Mn(2+)</name>
        <dbReference type="ChEBI" id="CHEBI:29035"/>
    </cofactor>
</comment>
<dbReference type="InterPro" id="IPR043519">
    <property type="entry name" value="NT_sf"/>
</dbReference>
<reference evidence="12" key="1">
    <citation type="submission" date="2016-02" db="EMBL/GenBank/DDBJ databases">
        <title>Draft genome sequence of Microdochium bolleyi, a fungal endophyte of beachgrass.</title>
        <authorList>
            <consortium name="DOE Joint Genome Institute"/>
            <person name="David A.S."/>
            <person name="May G."/>
            <person name="Haridas S."/>
            <person name="Lim J."/>
            <person name="Wang M."/>
            <person name="Labutti K."/>
            <person name="Lipzen A."/>
            <person name="Barry K."/>
            <person name="Grigoriev I.V."/>
        </authorList>
    </citation>
    <scope>NUCLEOTIDE SEQUENCE [LARGE SCALE GENOMIC DNA]</scope>
    <source>
        <strain evidence="12">J235TASD1</strain>
    </source>
</reference>
<evidence type="ECO:0000313" key="11">
    <source>
        <dbReference type="EMBL" id="KXJ93785.1"/>
    </source>
</evidence>
<keyword evidence="5" id="KW-0808">Transferase</keyword>
<feature type="domain" description="Poly(A) RNA polymerase mitochondrial-like central palm" evidence="10">
    <location>
        <begin position="286"/>
        <end position="417"/>
    </location>
</feature>
<feature type="compositionally biased region" description="Basic and acidic residues" evidence="8">
    <location>
        <begin position="1232"/>
        <end position="1243"/>
    </location>
</feature>
<dbReference type="PANTHER" id="PTHR12271">
    <property type="entry name" value="POLY A POLYMERASE CID PAP -RELATED"/>
    <property type="match status" value="1"/>
</dbReference>
<dbReference type="STRING" id="196109.A0A136J9F9"/>
<evidence type="ECO:0000256" key="7">
    <source>
        <dbReference type="ARBA" id="ARBA00022842"/>
    </source>
</evidence>
<feature type="compositionally biased region" description="Polar residues" evidence="8">
    <location>
        <begin position="614"/>
        <end position="634"/>
    </location>
</feature>
<evidence type="ECO:0000256" key="8">
    <source>
        <dbReference type="SAM" id="MobiDB-lite"/>
    </source>
</evidence>
<feature type="region of interest" description="Disordered" evidence="8">
    <location>
        <begin position="806"/>
        <end position="1037"/>
    </location>
</feature>
<proteinExistence type="inferred from homology"/>
<dbReference type="GO" id="GO:0046872">
    <property type="term" value="F:metal ion binding"/>
    <property type="evidence" value="ECO:0007669"/>
    <property type="project" value="UniProtKB-KW"/>
</dbReference>
<evidence type="ECO:0000259" key="10">
    <source>
        <dbReference type="Pfam" id="PF22600"/>
    </source>
</evidence>
<dbReference type="Gene3D" id="1.10.1410.10">
    <property type="match status" value="1"/>
</dbReference>
<feature type="compositionally biased region" description="Polar residues" evidence="8">
    <location>
        <begin position="209"/>
        <end position="229"/>
    </location>
</feature>
<dbReference type="EC" id="2.7.7.19" evidence="4"/>
<evidence type="ECO:0000256" key="1">
    <source>
        <dbReference type="ARBA" id="ARBA00001936"/>
    </source>
</evidence>
<dbReference type="GO" id="GO:0031123">
    <property type="term" value="P:RNA 3'-end processing"/>
    <property type="evidence" value="ECO:0007669"/>
    <property type="project" value="TreeGrafter"/>
</dbReference>
<feature type="region of interest" description="Disordered" evidence="8">
    <location>
        <begin position="740"/>
        <end position="772"/>
    </location>
</feature>
<evidence type="ECO:0000256" key="2">
    <source>
        <dbReference type="ARBA" id="ARBA00001946"/>
    </source>
</evidence>